<gene>
    <name evidence="3" type="ORF">O1V66_01480</name>
</gene>
<proteinExistence type="predicted"/>
<organism evidence="3 4">
    <name type="scientific">Rouxiella chamberiensis</name>
    <dbReference type="NCBI Taxonomy" id="1513468"/>
    <lineage>
        <taxon>Bacteria</taxon>
        <taxon>Pseudomonadati</taxon>
        <taxon>Pseudomonadota</taxon>
        <taxon>Gammaproteobacteria</taxon>
        <taxon>Enterobacterales</taxon>
        <taxon>Yersiniaceae</taxon>
        <taxon>Rouxiella</taxon>
    </lineage>
</organism>
<evidence type="ECO:0000259" key="2">
    <source>
        <dbReference type="Pfam" id="PF04606"/>
    </source>
</evidence>
<reference evidence="3" key="1">
    <citation type="submission" date="2022-12" db="EMBL/GenBank/DDBJ databases">
        <title>Complete genome sequence of an Australian strain of Rouxiella badensis DAR84756 and resolution of the R. badensis DSM100043 and R. chamberiensis DSM28324 genomes.</title>
        <authorList>
            <person name="Paul S."/>
            <person name="Anderson P.J."/>
            <person name="Maynard G."/>
            <person name="Dyall-Smith M."/>
            <person name="Kudinha T."/>
        </authorList>
    </citation>
    <scope>NUCLEOTIDE SEQUENCE</scope>
    <source>
        <strain evidence="3">DSM 28324</strain>
    </source>
</reference>
<accession>A0ABY7HRN9</accession>
<name>A0ABY7HRN9_9GAMM</name>
<feature type="domain" description="Zinc finger Ogr/Delta-type" evidence="2">
    <location>
        <begin position="8"/>
        <end position="53"/>
    </location>
</feature>
<dbReference type="Proteomes" id="UP001164712">
    <property type="component" value="Chromosome"/>
</dbReference>
<evidence type="ECO:0000313" key="4">
    <source>
        <dbReference type="Proteomes" id="UP001164712"/>
    </source>
</evidence>
<feature type="region of interest" description="Disordered" evidence="1">
    <location>
        <begin position="87"/>
        <end position="108"/>
    </location>
</feature>
<dbReference type="Pfam" id="PF04606">
    <property type="entry name" value="Ogr_Delta"/>
    <property type="match status" value="1"/>
</dbReference>
<protein>
    <submittedName>
        <fullName evidence="3">Ogr/Delta-like zinc finger family protein</fullName>
    </submittedName>
</protein>
<sequence length="108" mass="12159">MRVFKVICPECDAAAVIKKTHRKHKHFADLYCSCSDPECGHTFVMNMTFSHTLSPSGRTYSRIVKDIADNIAPAQREEIAVFLTNSAKEAREGEQRNSEAKSTVVRRS</sequence>
<evidence type="ECO:0000313" key="3">
    <source>
        <dbReference type="EMBL" id="WAT01486.1"/>
    </source>
</evidence>
<dbReference type="EMBL" id="CP114058">
    <property type="protein sequence ID" value="WAT01486.1"/>
    <property type="molecule type" value="Genomic_DNA"/>
</dbReference>
<evidence type="ECO:0000256" key="1">
    <source>
        <dbReference type="SAM" id="MobiDB-lite"/>
    </source>
</evidence>
<keyword evidence="4" id="KW-1185">Reference proteome</keyword>
<dbReference type="RefSeq" id="WP_045047481.1">
    <property type="nucleotide sequence ID" value="NZ_CP114058.1"/>
</dbReference>
<feature type="compositionally biased region" description="Basic and acidic residues" evidence="1">
    <location>
        <begin position="88"/>
        <end position="99"/>
    </location>
</feature>
<dbReference type="InterPro" id="IPR007684">
    <property type="entry name" value="Znf_Ogr/Delta"/>
</dbReference>